<feature type="compositionally biased region" description="Basic and acidic residues" evidence="1">
    <location>
        <begin position="69"/>
        <end position="86"/>
    </location>
</feature>
<proteinExistence type="predicted"/>
<organism evidence="2 3">
    <name type="scientific">Mycena rosella</name>
    <name type="common">Pink bonnet</name>
    <name type="synonym">Agaricus rosellus</name>
    <dbReference type="NCBI Taxonomy" id="1033263"/>
    <lineage>
        <taxon>Eukaryota</taxon>
        <taxon>Fungi</taxon>
        <taxon>Dikarya</taxon>
        <taxon>Basidiomycota</taxon>
        <taxon>Agaricomycotina</taxon>
        <taxon>Agaricomycetes</taxon>
        <taxon>Agaricomycetidae</taxon>
        <taxon>Agaricales</taxon>
        <taxon>Marasmiineae</taxon>
        <taxon>Mycenaceae</taxon>
        <taxon>Mycena</taxon>
    </lineage>
</organism>
<feature type="region of interest" description="Disordered" evidence="1">
    <location>
        <begin position="395"/>
        <end position="421"/>
    </location>
</feature>
<sequence>MFRQGVSTSRRRVLFSKPLPAAARSYAFGLLDPARENRPPSRAAPPPDERAALGGEEDGYGNENGYENGNDHEHTVPERAGRDAPPHARAGAAGRETTPMRWEAPLSRPRPYVLDPGRGRENPPPARARWDAAPLPPPPPDERGAFVGEESEYGNGNGNEYGAPAPREAPPHARTGAVDRETTPIQREPPPHEGRWAKERRKESAPRKAAPRRREEPQGPGRWSVELQRAGRWKAELREQEVQEQPRELEREREPVGGGGEMSGGNRFGSRCGDEMRCWRGRRRRRARRRFGGSIKRKRKTLQRQVNRKVDRNPALLPRRRRDGIRRILRLRCGSPMHGRRRYYRDRWRASIGRSRRNIDESRMLRLRYGNQTLGRRRYYRDRWKANYRKYATIQRRDSSPRSTETSRIGSKRTPRCGRTSNRCTNAAGALVTTIRSARRRWTASLSCGAPSPSRPQSTSSRSLSRRAMCRAVMYVYQSLSTPFIRS</sequence>
<feature type="compositionally biased region" description="Gly residues" evidence="1">
    <location>
        <begin position="256"/>
        <end position="267"/>
    </location>
</feature>
<feature type="compositionally biased region" description="Basic and acidic residues" evidence="1">
    <location>
        <begin position="189"/>
        <end position="217"/>
    </location>
</feature>
<feature type="compositionally biased region" description="Basic and acidic residues" evidence="1">
    <location>
        <begin position="233"/>
        <end position="255"/>
    </location>
</feature>
<protein>
    <submittedName>
        <fullName evidence="2">Uncharacterized protein</fullName>
    </submittedName>
</protein>
<dbReference type="Proteomes" id="UP001221757">
    <property type="component" value="Unassembled WGS sequence"/>
</dbReference>
<name>A0AAD7DE03_MYCRO</name>
<comment type="caution">
    <text evidence="2">The sequence shown here is derived from an EMBL/GenBank/DDBJ whole genome shotgun (WGS) entry which is preliminary data.</text>
</comment>
<gene>
    <name evidence="2" type="ORF">B0H17DRAFT_1066567</name>
</gene>
<dbReference type="EMBL" id="JARKIE010000072">
    <property type="protein sequence ID" value="KAJ7689423.1"/>
    <property type="molecule type" value="Genomic_DNA"/>
</dbReference>
<feature type="region of interest" description="Disordered" evidence="1">
    <location>
        <begin position="32"/>
        <end position="269"/>
    </location>
</feature>
<reference evidence="2" key="1">
    <citation type="submission" date="2023-03" db="EMBL/GenBank/DDBJ databases">
        <title>Massive genome expansion in bonnet fungi (Mycena s.s.) driven by repeated elements and novel gene families across ecological guilds.</title>
        <authorList>
            <consortium name="Lawrence Berkeley National Laboratory"/>
            <person name="Harder C.B."/>
            <person name="Miyauchi S."/>
            <person name="Viragh M."/>
            <person name="Kuo A."/>
            <person name="Thoen E."/>
            <person name="Andreopoulos B."/>
            <person name="Lu D."/>
            <person name="Skrede I."/>
            <person name="Drula E."/>
            <person name="Henrissat B."/>
            <person name="Morin E."/>
            <person name="Kohler A."/>
            <person name="Barry K."/>
            <person name="LaButti K."/>
            <person name="Morin E."/>
            <person name="Salamov A."/>
            <person name="Lipzen A."/>
            <person name="Mereny Z."/>
            <person name="Hegedus B."/>
            <person name="Baldrian P."/>
            <person name="Stursova M."/>
            <person name="Weitz H."/>
            <person name="Taylor A."/>
            <person name="Grigoriev I.V."/>
            <person name="Nagy L.G."/>
            <person name="Martin F."/>
            <person name="Kauserud H."/>
        </authorList>
    </citation>
    <scope>NUCLEOTIDE SEQUENCE</scope>
    <source>
        <strain evidence="2">CBHHK067</strain>
    </source>
</reference>
<evidence type="ECO:0000313" key="3">
    <source>
        <dbReference type="Proteomes" id="UP001221757"/>
    </source>
</evidence>
<evidence type="ECO:0000256" key="1">
    <source>
        <dbReference type="SAM" id="MobiDB-lite"/>
    </source>
</evidence>
<dbReference type="AlphaFoldDB" id="A0AAD7DE03"/>
<accession>A0AAD7DE03</accession>
<keyword evidence="3" id="KW-1185">Reference proteome</keyword>
<evidence type="ECO:0000313" key="2">
    <source>
        <dbReference type="EMBL" id="KAJ7689423.1"/>
    </source>
</evidence>